<reference evidence="2" key="1">
    <citation type="submission" date="2019-06" db="EMBL/GenBank/DDBJ databases">
        <authorList>
            <person name="Zheng W."/>
        </authorList>
    </citation>
    <scope>NUCLEOTIDE SEQUENCE</scope>
    <source>
        <strain evidence="2">QDHG01</strain>
    </source>
</reference>
<evidence type="ECO:0008006" key="4">
    <source>
        <dbReference type="Google" id="ProtNLM"/>
    </source>
</evidence>
<dbReference type="Proteomes" id="UP000785679">
    <property type="component" value="Unassembled WGS sequence"/>
</dbReference>
<comment type="similarity">
    <text evidence="1">Belongs to the peptidase S10 family.</text>
</comment>
<evidence type="ECO:0000313" key="2">
    <source>
        <dbReference type="EMBL" id="TNV79212.1"/>
    </source>
</evidence>
<sequence>MRYLLPLFVTLCLCQRPDHLVPSLPGVPLPLLSRWYSGFYNVTQPSQQRHYLFIESLHQPESDPVMVFFSGGPGAASIMVAFGYHGPIVVKDREKMEAEWVVNKDTWCQNASVLFIDNPADAGYSYASRPRDTYTSDASFSRDILSFLLQFYADYPSLYKNPLYIVGISYGGNYAPYTAWTLHQYNMEVKMRNITGEKPFPLQGFIASNGVTDFDTDPFISTIDAYFHQGAIPLALYESWNEQGCRVYWMGVKPDRMPGSCREVHEKINALVGHMFIYDMLEMNEEPIQDGLMGDGDGEIVDIRKQVRELRFKQYSVPDKYSNPSCQGESRPITHHTRESPLSLLDWLNTTAVKQALHVNPLKQNFTMYSDLAFYNFRAGRESSRWIYQLLAPHGYRMMHIMGDTDAILSLPGAWGWIKKLPFPVTRGWTPWVSGEKLVGYVKEYGRFALVTVHGNGHNALHVRDYEVYGIMRRFMFNMTLLE</sequence>
<dbReference type="InterPro" id="IPR001563">
    <property type="entry name" value="Peptidase_S10"/>
</dbReference>
<dbReference type="EMBL" id="RRYP01009216">
    <property type="protein sequence ID" value="TNV79212.1"/>
    <property type="molecule type" value="Genomic_DNA"/>
</dbReference>
<comment type="caution">
    <text evidence="2">The sequence shown here is derived from an EMBL/GenBank/DDBJ whole genome shotgun (WGS) entry which is preliminary data.</text>
</comment>
<dbReference type="Pfam" id="PF00450">
    <property type="entry name" value="Peptidase_S10"/>
    <property type="match status" value="1"/>
</dbReference>
<keyword evidence="3" id="KW-1185">Reference proteome</keyword>
<dbReference type="PRINTS" id="PR00724">
    <property type="entry name" value="CRBOXYPTASEC"/>
</dbReference>
<gene>
    <name evidence="2" type="ORF">FGO68_gene2866</name>
</gene>
<dbReference type="PANTHER" id="PTHR11802">
    <property type="entry name" value="SERINE PROTEASE FAMILY S10 SERINE CARBOXYPEPTIDASE"/>
    <property type="match status" value="1"/>
</dbReference>
<accession>A0A8J8NPM8</accession>
<dbReference type="AlphaFoldDB" id="A0A8J8NPM8"/>
<dbReference type="Gene3D" id="3.40.50.12670">
    <property type="match status" value="1"/>
</dbReference>
<dbReference type="InterPro" id="IPR029058">
    <property type="entry name" value="AB_hydrolase_fold"/>
</dbReference>
<protein>
    <recommendedName>
        <fullName evidence="4">Serine carboxypeptidase</fullName>
    </recommendedName>
</protein>
<dbReference type="SUPFAM" id="SSF53474">
    <property type="entry name" value="alpha/beta-Hydrolases"/>
    <property type="match status" value="1"/>
</dbReference>
<name>A0A8J8NPM8_HALGN</name>
<organism evidence="2 3">
    <name type="scientific">Halteria grandinella</name>
    <dbReference type="NCBI Taxonomy" id="5974"/>
    <lineage>
        <taxon>Eukaryota</taxon>
        <taxon>Sar</taxon>
        <taxon>Alveolata</taxon>
        <taxon>Ciliophora</taxon>
        <taxon>Intramacronucleata</taxon>
        <taxon>Spirotrichea</taxon>
        <taxon>Stichotrichia</taxon>
        <taxon>Sporadotrichida</taxon>
        <taxon>Halteriidae</taxon>
        <taxon>Halteria</taxon>
    </lineage>
</organism>
<proteinExistence type="inferred from homology"/>
<dbReference type="PANTHER" id="PTHR11802:SF201">
    <property type="entry name" value="CARBOXYPEPTIDASE"/>
    <property type="match status" value="1"/>
</dbReference>
<evidence type="ECO:0000256" key="1">
    <source>
        <dbReference type="ARBA" id="ARBA00009431"/>
    </source>
</evidence>
<dbReference type="GO" id="GO:0006508">
    <property type="term" value="P:proteolysis"/>
    <property type="evidence" value="ECO:0007669"/>
    <property type="project" value="InterPro"/>
</dbReference>
<dbReference type="Gene3D" id="3.40.50.1820">
    <property type="entry name" value="alpha/beta hydrolase"/>
    <property type="match status" value="1"/>
</dbReference>
<dbReference type="GO" id="GO:0004185">
    <property type="term" value="F:serine-type carboxypeptidase activity"/>
    <property type="evidence" value="ECO:0007669"/>
    <property type="project" value="InterPro"/>
</dbReference>
<dbReference type="OrthoDB" id="443318at2759"/>
<evidence type="ECO:0000313" key="3">
    <source>
        <dbReference type="Proteomes" id="UP000785679"/>
    </source>
</evidence>